<evidence type="ECO:0000313" key="3">
    <source>
        <dbReference type="WBParaSite" id="MhA1_Contig163.frz3.gene11"/>
    </source>
</evidence>
<keyword evidence="2" id="KW-1185">Reference proteome</keyword>
<sequence>MDETLYQMTTTKINGKEEFNNNKNKINNNLDNLNNLSMESDVNAAKERQATLLLGLILFALIISWMPFFKHLLSNEQSAQIGVYKPPSLPPVVSVPVQLPQRVAQGLTENNCEGKTTIELGRK</sequence>
<proteinExistence type="predicted"/>
<dbReference type="AlphaFoldDB" id="A0A1I8B8Q5"/>
<feature type="transmembrane region" description="Helical" evidence="1">
    <location>
        <begin position="50"/>
        <end position="69"/>
    </location>
</feature>
<evidence type="ECO:0000313" key="2">
    <source>
        <dbReference type="Proteomes" id="UP000095281"/>
    </source>
</evidence>
<keyword evidence="1" id="KW-0472">Membrane</keyword>
<accession>A0A1I8B8Q5</accession>
<organism evidence="2 3">
    <name type="scientific">Meloidogyne hapla</name>
    <name type="common">Root-knot nematode worm</name>
    <dbReference type="NCBI Taxonomy" id="6305"/>
    <lineage>
        <taxon>Eukaryota</taxon>
        <taxon>Metazoa</taxon>
        <taxon>Ecdysozoa</taxon>
        <taxon>Nematoda</taxon>
        <taxon>Chromadorea</taxon>
        <taxon>Rhabditida</taxon>
        <taxon>Tylenchina</taxon>
        <taxon>Tylenchomorpha</taxon>
        <taxon>Tylenchoidea</taxon>
        <taxon>Meloidogynidae</taxon>
        <taxon>Meloidogyninae</taxon>
        <taxon>Meloidogyne</taxon>
    </lineage>
</organism>
<dbReference type="Proteomes" id="UP000095281">
    <property type="component" value="Unplaced"/>
</dbReference>
<keyword evidence="1" id="KW-1133">Transmembrane helix</keyword>
<keyword evidence="1" id="KW-0812">Transmembrane</keyword>
<protein>
    <submittedName>
        <fullName evidence="3">Uncharacterized protein</fullName>
    </submittedName>
</protein>
<reference evidence="3" key="1">
    <citation type="submission" date="2016-11" db="UniProtKB">
        <authorList>
            <consortium name="WormBaseParasite"/>
        </authorList>
    </citation>
    <scope>IDENTIFICATION</scope>
</reference>
<dbReference type="WBParaSite" id="MhA1_Contig163.frz3.gene11">
    <property type="protein sequence ID" value="MhA1_Contig163.frz3.gene11"/>
    <property type="gene ID" value="MhA1_Contig163.frz3.gene11"/>
</dbReference>
<name>A0A1I8B8Q5_MELHA</name>
<evidence type="ECO:0000256" key="1">
    <source>
        <dbReference type="SAM" id="Phobius"/>
    </source>
</evidence>